<keyword evidence="1" id="KW-0812">Transmembrane</keyword>
<evidence type="ECO:0000256" key="1">
    <source>
        <dbReference type="SAM" id="Phobius"/>
    </source>
</evidence>
<name>A0A2I0WFU7_9ASPA</name>
<keyword evidence="1" id="KW-0472">Membrane</keyword>
<dbReference type="EMBL" id="KZ502674">
    <property type="protein sequence ID" value="PKU74540.1"/>
    <property type="molecule type" value="Genomic_DNA"/>
</dbReference>
<evidence type="ECO:0000313" key="2">
    <source>
        <dbReference type="EMBL" id="PKU74540.1"/>
    </source>
</evidence>
<dbReference type="Proteomes" id="UP000233837">
    <property type="component" value="Unassembled WGS sequence"/>
</dbReference>
<sequence length="140" mass="15885">MSYVLVRLFARFRGYLAGLLMPLMLKLLAGRLLILCTRVIQTASEQQGFSICIFGSYLCSTGQAFMFNDLSFFMAISAGFWELPLLHQTMMNGINASSWMVDLLFFQTVTEFFATSEIAFCYWQPGSFRCLLLIFGLCSD</sequence>
<reference evidence="2 3" key="2">
    <citation type="journal article" date="2017" name="Nature">
        <title>The Apostasia genome and the evolution of orchids.</title>
        <authorList>
            <person name="Zhang G.Q."/>
            <person name="Liu K.W."/>
            <person name="Li Z."/>
            <person name="Lohaus R."/>
            <person name="Hsiao Y.Y."/>
            <person name="Niu S.C."/>
            <person name="Wang J.Y."/>
            <person name="Lin Y.C."/>
            <person name="Xu Q."/>
            <person name="Chen L.J."/>
            <person name="Yoshida K."/>
            <person name="Fujiwara S."/>
            <person name="Wang Z.W."/>
            <person name="Zhang Y.Q."/>
            <person name="Mitsuda N."/>
            <person name="Wang M."/>
            <person name="Liu G.H."/>
            <person name="Pecoraro L."/>
            <person name="Huang H.X."/>
            <person name="Xiao X.J."/>
            <person name="Lin M."/>
            <person name="Wu X.Y."/>
            <person name="Wu W.L."/>
            <person name="Chen Y.Y."/>
            <person name="Chang S.B."/>
            <person name="Sakamoto S."/>
            <person name="Ohme-Takagi M."/>
            <person name="Yagi M."/>
            <person name="Zeng S.J."/>
            <person name="Shen C.Y."/>
            <person name="Yeh C.M."/>
            <person name="Luo Y.B."/>
            <person name="Tsai W.C."/>
            <person name="Van de Peer Y."/>
            <person name="Liu Z.J."/>
        </authorList>
    </citation>
    <scope>NUCLEOTIDE SEQUENCE [LARGE SCALE GENOMIC DNA]</scope>
    <source>
        <tissue evidence="2">The whole plant</tissue>
    </source>
</reference>
<dbReference type="AlphaFoldDB" id="A0A2I0WFU7"/>
<keyword evidence="1" id="KW-1133">Transmembrane helix</keyword>
<proteinExistence type="predicted"/>
<evidence type="ECO:0000313" key="3">
    <source>
        <dbReference type="Proteomes" id="UP000233837"/>
    </source>
</evidence>
<organism evidence="2 3">
    <name type="scientific">Dendrobium catenatum</name>
    <dbReference type="NCBI Taxonomy" id="906689"/>
    <lineage>
        <taxon>Eukaryota</taxon>
        <taxon>Viridiplantae</taxon>
        <taxon>Streptophyta</taxon>
        <taxon>Embryophyta</taxon>
        <taxon>Tracheophyta</taxon>
        <taxon>Spermatophyta</taxon>
        <taxon>Magnoliopsida</taxon>
        <taxon>Liliopsida</taxon>
        <taxon>Asparagales</taxon>
        <taxon>Orchidaceae</taxon>
        <taxon>Epidendroideae</taxon>
        <taxon>Malaxideae</taxon>
        <taxon>Dendrobiinae</taxon>
        <taxon>Dendrobium</taxon>
    </lineage>
</organism>
<feature type="transmembrane region" description="Helical" evidence="1">
    <location>
        <begin position="12"/>
        <end position="34"/>
    </location>
</feature>
<protein>
    <submittedName>
        <fullName evidence="2">Uncharacterized protein</fullName>
    </submittedName>
</protein>
<reference evidence="2 3" key="1">
    <citation type="journal article" date="2016" name="Sci. Rep.">
        <title>The Dendrobium catenatum Lindl. genome sequence provides insights into polysaccharide synthase, floral development and adaptive evolution.</title>
        <authorList>
            <person name="Zhang G.Q."/>
            <person name="Xu Q."/>
            <person name="Bian C."/>
            <person name="Tsai W.C."/>
            <person name="Yeh C.M."/>
            <person name="Liu K.W."/>
            <person name="Yoshida K."/>
            <person name="Zhang L.S."/>
            <person name="Chang S.B."/>
            <person name="Chen F."/>
            <person name="Shi Y."/>
            <person name="Su Y.Y."/>
            <person name="Zhang Y.Q."/>
            <person name="Chen L.J."/>
            <person name="Yin Y."/>
            <person name="Lin M."/>
            <person name="Huang H."/>
            <person name="Deng H."/>
            <person name="Wang Z.W."/>
            <person name="Zhu S.L."/>
            <person name="Zhao X."/>
            <person name="Deng C."/>
            <person name="Niu S.C."/>
            <person name="Huang J."/>
            <person name="Wang M."/>
            <person name="Liu G.H."/>
            <person name="Yang H.J."/>
            <person name="Xiao X.J."/>
            <person name="Hsiao Y.Y."/>
            <person name="Wu W.L."/>
            <person name="Chen Y.Y."/>
            <person name="Mitsuda N."/>
            <person name="Ohme-Takagi M."/>
            <person name="Luo Y.B."/>
            <person name="Van de Peer Y."/>
            <person name="Liu Z.J."/>
        </authorList>
    </citation>
    <scope>NUCLEOTIDE SEQUENCE [LARGE SCALE GENOMIC DNA]</scope>
    <source>
        <tissue evidence="2">The whole plant</tissue>
    </source>
</reference>
<gene>
    <name evidence="2" type="ORF">MA16_Dca003743</name>
</gene>
<accession>A0A2I0WFU7</accession>
<keyword evidence="3" id="KW-1185">Reference proteome</keyword>